<dbReference type="Proteomes" id="UP000241546">
    <property type="component" value="Unassembled WGS sequence"/>
</dbReference>
<organism evidence="2 3">
    <name type="scientific">Trichoderma citrinoviride</name>
    <dbReference type="NCBI Taxonomy" id="58853"/>
    <lineage>
        <taxon>Eukaryota</taxon>
        <taxon>Fungi</taxon>
        <taxon>Dikarya</taxon>
        <taxon>Ascomycota</taxon>
        <taxon>Pezizomycotina</taxon>
        <taxon>Sordariomycetes</taxon>
        <taxon>Hypocreomycetidae</taxon>
        <taxon>Hypocreales</taxon>
        <taxon>Hypocreaceae</taxon>
        <taxon>Trichoderma</taxon>
    </lineage>
</organism>
<evidence type="ECO:0000313" key="2">
    <source>
        <dbReference type="EMBL" id="PTB63709.1"/>
    </source>
</evidence>
<reference evidence="3" key="1">
    <citation type="submission" date="2016-07" db="EMBL/GenBank/DDBJ databases">
        <title>Multiple horizontal gene transfer events from other fungi enriched the ability of initially mycotrophic Trichoderma (Ascomycota) to feed on dead plant biomass.</title>
        <authorList>
            <consortium name="DOE Joint Genome Institute"/>
            <person name="Atanasova L."/>
            <person name="Chenthamara K."/>
            <person name="Zhang J."/>
            <person name="Grujic M."/>
            <person name="Henrissat B."/>
            <person name="Kuo A."/>
            <person name="Aerts A."/>
            <person name="Salamov A."/>
            <person name="Lipzen A."/>
            <person name="Labutti K."/>
            <person name="Barry K."/>
            <person name="Miao Y."/>
            <person name="Rahimi M.J."/>
            <person name="Shen Q."/>
            <person name="Grigoriev I.V."/>
            <person name="Kubicek C.P."/>
            <person name="Druzhinina I.S."/>
        </authorList>
    </citation>
    <scope>NUCLEOTIDE SEQUENCE [LARGE SCALE GENOMIC DNA]</scope>
    <source>
        <strain evidence="3">TUCIM 6016</strain>
    </source>
</reference>
<accession>A0A2T4B307</accession>
<dbReference type="EMBL" id="KZ680218">
    <property type="protein sequence ID" value="PTB63709.1"/>
    <property type="molecule type" value="Genomic_DNA"/>
</dbReference>
<name>A0A2T4B307_9HYPO</name>
<proteinExistence type="predicted"/>
<feature type="non-terminal residue" evidence="2">
    <location>
        <position position="139"/>
    </location>
</feature>
<feature type="non-terminal residue" evidence="2">
    <location>
        <position position="1"/>
    </location>
</feature>
<protein>
    <submittedName>
        <fullName evidence="2">Uncharacterized protein</fullName>
    </submittedName>
</protein>
<dbReference type="RefSeq" id="XP_024747029.1">
    <property type="nucleotide sequence ID" value="XM_024889214.1"/>
</dbReference>
<sequence length="139" mass="15389">PSKDEAKLYYHGLASHPRLVARSSTQVWQGPRMSESSDDDSSDPLDIKWLGPLRNPLLKRFWKGTSPLRGQILDAVKTTSVTAIDLLGIELNGKYQDTLMISVVSGTLSREDGHPIAMQCKTILENHGISDVTCEIRES</sequence>
<gene>
    <name evidence="2" type="ORF">BBK36DRAFT_1106615</name>
</gene>
<evidence type="ECO:0000256" key="1">
    <source>
        <dbReference type="SAM" id="MobiDB-lite"/>
    </source>
</evidence>
<evidence type="ECO:0000313" key="3">
    <source>
        <dbReference type="Proteomes" id="UP000241546"/>
    </source>
</evidence>
<dbReference type="GeneID" id="36597333"/>
<keyword evidence="3" id="KW-1185">Reference proteome</keyword>
<dbReference type="OrthoDB" id="5424209at2759"/>
<dbReference type="AlphaFoldDB" id="A0A2T4B307"/>
<feature type="region of interest" description="Disordered" evidence="1">
    <location>
        <begin position="23"/>
        <end position="44"/>
    </location>
</feature>